<protein>
    <submittedName>
        <fullName evidence="1">Uncharacterized protein</fullName>
    </submittedName>
</protein>
<evidence type="ECO:0000313" key="1">
    <source>
        <dbReference type="EMBL" id="KAG8230765.1"/>
    </source>
</evidence>
<reference evidence="1" key="2">
    <citation type="submission" date="2017-10" db="EMBL/GenBank/DDBJ databases">
        <title>Ladona fulva Genome sequencing and assembly.</title>
        <authorList>
            <person name="Murali S."/>
            <person name="Richards S."/>
            <person name="Bandaranaike D."/>
            <person name="Bellair M."/>
            <person name="Blankenburg K."/>
            <person name="Chao H."/>
            <person name="Dinh H."/>
            <person name="Doddapaneni H."/>
            <person name="Dugan-Rocha S."/>
            <person name="Elkadiri S."/>
            <person name="Gnanaolivu R."/>
            <person name="Hernandez B."/>
            <person name="Skinner E."/>
            <person name="Javaid M."/>
            <person name="Lee S."/>
            <person name="Li M."/>
            <person name="Ming W."/>
            <person name="Munidasa M."/>
            <person name="Muniz J."/>
            <person name="Nguyen L."/>
            <person name="Hughes D."/>
            <person name="Osuji N."/>
            <person name="Pu L.-L."/>
            <person name="Puazo M."/>
            <person name="Qu C."/>
            <person name="Quiroz J."/>
            <person name="Raj R."/>
            <person name="Weissenberger G."/>
            <person name="Xin Y."/>
            <person name="Zou X."/>
            <person name="Han Y."/>
            <person name="Worley K."/>
            <person name="Muzny D."/>
            <person name="Gibbs R."/>
        </authorList>
    </citation>
    <scope>NUCLEOTIDE SEQUENCE</scope>
    <source>
        <strain evidence="1">Sampled in the wild</strain>
    </source>
</reference>
<dbReference type="EMBL" id="KZ308510">
    <property type="protein sequence ID" value="KAG8230765.1"/>
    <property type="molecule type" value="Genomic_DNA"/>
</dbReference>
<reference evidence="1" key="1">
    <citation type="submission" date="2013-04" db="EMBL/GenBank/DDBJ databases">
        <authorList>
            <person name="Qu J."/>
            <person name="Murali S.C."/>
            <person name="Bandaranaike D."/>
            <person name="Bellair M."/>
            <person name="Blankenburg K."/>
            <person name="Chao H."/>
            <person name="Dinh H."/>
            <person name="Doddapaneni H."/>
            <person name="Downs B."/>
            <person name="Dugan-Rocha S."/>
            <person name="Elkadiri S."/>
            <person name="Gnanaolivu R.D."/>
            <person name="Hernandez B."/>
            <person name="Javaid M."/>
            <person name="Jayaseelan J.C."/>
            <person name="Lee S."/>
            <person name="Li M."/>
            <person name="Ming W."/>
            <person name="Munidasa M."/>
            <person name="Muniz J."/>
            <person name="Nguyen L."/>
            <person name="Ongeri F."/>
            <person name="Osuji N."/>
            <person name="Pu L.-L."/>
            <person name="Puazo M."/>
            <person name="Qu C."/>
            <person name="Quiroz J."/>
            <person name="Raj R."/>
            <person name="Weissenberger G."/>
            <person name="Xin Y."/>
            <person name="Zou X."/>
            <person name="Han Y."/>
            <person name="Richards S."/>
            <person name="Worley K."/>
            <person name="Muzny D."/>
            <person name="Gibbs R."/>
        </authorList>
    </citation>
    <scope>NUCLEOTIDE SEQUENCE</scope>
    <source>
        <strain evidence="1">Sampled in the wild</strain>
    </source>
</reference>
<name>A0A8K0P043_LADFU</name>
<keyword evidence="2" id="KW-1185">Reference proteome</keyword>
<sequence length="75" mass="8712">MYISRKVKIHQSYPKIQYSNSKIIEKALVSRISKYFEMNLISNTQFRFLKGAIESVITMITDVYCSSKNNESTPV</sequence>
<dbReference type="Proteomes" id="UP000792457">
    <property type="component" value="Unassembled WGS sequence"/>
</dbReference>
<evidence type="ECO:0000313" key="2">
    <source>
        <dbReference type="Proteomes" id="UP000792457"/>
    </source>
</evidence>
<gene>
    <name evidence="1" type="ORF">J437_LFUL008848</name>
</gene>
<comment type="caution">
    <text evidence="1">The sequence shown here is derived from an EMBL/GenBank/DDBJ whole genome shotgun (WGS) entry which is preliminary data.</text>
</comment>
<dbReference type="AlphaFoldDB" id="A0A8K0P043"/>
<organism evidence="1 2">
    <name type="scientific">Ladona fulva</name>
    <name type="common">Scarce chaser dragonfly</name>
    <name type="synonym">Libellula fulva</name>
    <dbReference type="NCBI Taxonomy" id="123851"/>
    <lineage>
        <taxon>Eukaryota</taxon>
        <taxon>Metazoa</taxon>
        <taxon>Ecdysozoa</taxon>
        <taxon>Arthropoda</taxon>
        <taxon>Hexapoda</taxon>
        <taxon>Insecta</taxon>
        <taxon>Pterygota</taxon>
        <taxon>Palaeoptera</taxon>
        <taxon>Odonata</taxon>
        <taxon>Epiprocta</taxon>
        <taxon>Anisoptera</taxon>
        <taxon>Libelluloidea</taxon>
        <taxon>Libellulidae</taxon>
        <taxon>Ladona</taxon>
    </lineage>
</organism>
<proteinExistence type="predicted"/>
<accession>A0A8K0P043</accession>